<dbReference type="PATRIC" id="fig|999422.3.peg.2013"/>
<dbReference type="AlphaFoldDB" id="H1HP21"/>
<dbReference type="RefSeq" id="WP_008565938.1">
    <property type="nucleotide sequence ID" value="NZ_JH594506.1"/>
</dbReference>
<dbReference type="Proteomes" id="UP000003167">
    <property type="component" value="Unassembled WGS sequence"/>
</dbReference>
<dbReference type="STRING" id="999422.HMPREF9944_01915"/>
<keyword evidence="2" id="KW-1185">Reference proteome</keyword>
<dbReference type="HOGENOM" id="CLU_1208919_0_0_10"/>
<gene>
    <name evidence="1" type="ORF">HMPREF9944_01915</name>
</gene>
<protein>
    <submittedName>
        <fullName evidence="1">Uncharacterized protein</fullName>
    </submittedName>
</protein>
<sequence length="229" mass="26312">MLIDTTEKKEIAELILGLRQNTSRKSTLQLALESAKFHLGIKGTDDINYMKFSFRHNLVGQAKNGINTDLCSDEAELFSALLLYLNALEQIGTLFCKEEEVENGIKKAISAFCPKTFGEDETKAIKNLRNSLAHNFGLVNYNQRNKKPTEKFTICFDDKEEIIVELPKRKWEGSFKDKSDDAQCKIYVFPLIRMIEQIISKVKKQYKNDTLSFAIEDLEEIKARFTIKI</sequence>
<comment type="caution">
    <text evidence="1">The sequence shown here is derived from an EMBL/GenBank/DDBJ whole genome shotgun (WGS) entry which is preliminary data.</text>
</comment>
<evidence type="ECO:0000313" key="2">
    <source>
        <dbReference type="Proteomes" id="UP000003167"/>
    </source>
</evidence>
<dbReference type="EMBL" id="AGEK01000032">
    <property type="protein sequence ID" value="EHO68661.1"/>
    <property type="molecule type" value="Genomic_DNA"/>
</dbReference>
<organism evidence="1 2">
    <name type="scientific">Segatella maculosa OT 289</name>
    <dbReference type="NCBI Taxonomy" id="999422"/>
    <lineage>
        <taxon>Bacteria</taxon>
        <taxon>Pseudomonadati</taxon>
        <taxon>Bacteroidota</taxon>
        <taxon>Bacteroidia</taxon>
        <taxon>Bacteroidales</taxon>
        <taxon>Prevotellaceae</taxon>
        <taxon>Segatella</taxon>
    </lineage>
</organism>
<proteinExistence type="predicted"/>
<reference evidence="1 2" key="1">
    <citation type="submission" date="2011-12" db="EMBL/GenBank/DDBJ databases">
        <title>The Genome Sequence of Prevotella maculosa OT 289.</title>
        <authorList>
            <consortium name="The Broad Institute Genome Sequencing Platform"/>
            <person name="Earl A."/>
            <person name="Ward D."/>
            <person name="Feldgarden M."/>
            <person name="Gevers D."/>
            <person name="Izard J."/>
            <person name="Blanton J.M."/>
            <person name="Mathney J."/>
            <person name="Tanner A.C."/>
            <person name="Dewhirst F.E."/>
            <person name="Young S.K."/>
            <person name="Zeng Q."/>
            <person name="Gargeya S."/>
            <person name="Fitzgerald M."/>
            <person name="Haas B."/>
            <person name="Abouelleil A."/>
            <person name="Alvarado L."/>
            <person name="Arachchi H.M."/>
            <person name="Berlin A."/>
            <person name="Chapman S.B."/>
            <person name="Gearin G."/>
            <person name="Goldberg J."/>
            <person name="Griggs A."/>
            <person name="Gujja S."/>
            <person name="Hansen M."/>
            <person name="Heiman D."/>
            <person name="Howarth C."/>
            <person name="Larimer J."/>
            <person name="Lui A."/>
            <person name="MacDonald P.J.P."/>
            <person name="McCowen C."/>
            <person name="Montmayeur A."/>
            <person name="Murphy C."/>
            <person name="Neiman D."/>
            <person name="Pearson M."/>
            <person name="Priest M."/>
            <person name="Roberts A."/>
            <person name="Saif S."/>
            <person name="Shea T."/>
            <person name="Sisk P."/>
            <person name="Stolte C."/>
            <person name="Sykes S."/>
            <person name="Wortman J."/>
            <person name="Nusbaum C."/>
            <person name="Birren B."/>
        </authorList>
    </citation>
    <scope>NUCLEOTIDE SEQUENCE [LARGE SCALE GENOMIC DNA]</scope>
    <source>
        <strain evidence="1 2">OT 289</strain>
    </source>
</reference>
<name>H1HP21_9BACT</name>
<evidence type="ECO:0000313" key="1">
    <source>
        <dbReference type="EMBL" id="EHO68661.1"/>
    </source>
</evidence>
<accession>H1HP21</accession>